<name>A0ABS9XH88_9ACTN</name>
<dbReference type="Proteomes" id="UP001165270">
    <property type="component" value="Unassembled WGS sequence"/>
</dbReference>
<comment type="caution">
    <text evidence="3">The sequence shown here is derived from an EMBL/GenBank/DDBJ whole genome shotgun (WGS) entry which is preliminary data.</text>
</comment>
<reference evidence="3" key="1">
    <citation type="submission" date="2022-03" db="EMBL/GenBank/DDBJ databases">
        <title>Streptomyces 7R015 and 7R016 isolated from Barleria lupulina in Thailand.</title>
        <authorList>
            <person name="Kanchanasin P."/>
            <person name="Phongsopitanun W."/>
            <person name="Tanasupawat S."/>
        </authorList>
    </citation>
    <scope>NUCLEOTIDE SEQUENCE</scope>
    <source>
        <strain evidence="3">7R016</strain>
    </source>
</reference>
<sequence>MFSRKKIAAVSGLVGSIAVIYVGGAQAYADDSSGDCKTTAAGETTCVHTSEIVHKNKRGTFVVKQDQKCSTTYRPQLVLTDDEMLTRPGTTEVGPKVECSNTTPVPKGVKPPHVERPHIARPHIEF</sequence>
<accession>A0ABS9XH88</accession>
<keyword evidence="4" id="KW-1185">Reference proteome</keyword>
<evidence type="ECO:0008006" key="5">
    <source>
        <dbReference type="Google" id="ProtNLM"/>
    </source>
</evidence>
<organism evidence="3 4">
    <name type="scientific">Streptomyces spinosisporus</name>
    <dbReference type="NCBI Taxonomy" id="2927582"/>
    <lineage>
        <taxon>Bacteria</taxon>
        <taxon>Bacillati</taxon>
        <taxon>Actinomycetota</taxon>
        <taxon>Actinomycetes</taxon>
        <taxon>Kitasatosporales</taxon>
        <taxon>Streptomycetaceae</taxon>
        <taxon>Streptomyces</taxon>
    </lineage>
</organism>
<feature type="chain" id="PRO_5047055643" description="Secreted protein" evidence="2">
    <location>
        <begin position="28"/>
        <end position="126"/>
    </location>
</feature>
<evidence type="ECO:0000256" key="1">
    <source>
        <dbReference type="SAM" id="MobiDB-lite"/>
    </source>
</evidence>
<protein>
    <recommendedName>
        <fullName evidence="5">Secreted protein</fullName>
    </recommendedName>
</protein>
<evidence type="ECO:0000256" key="2">
    <source>
        <dbReference type="SAM" id="SignalP"/>
    </source>
</evidence>
<dbReference type="EMBL" id="JALDAX010000005">
    <property type="protein sequence ID" value="MCI3241375.1"/>
    <property type="molecule type" value="Genomic_DNA"/>
</dbReference>
<feature type="signal peptide" evidence="2">
    <location>
        <begin position="1"/>
        <end position="27"/>
    </location>
</feature>
<dbReference type="RefSeq" id="WP_242710088.1">
    <property type="nucleotide sequence ID" value="NZ_JALDAX010000005.1"/>
</dbReference>
<feature type="region of interest" description="Disordered" evidence="1">
    <location>
        <begin position="86"/>
        <end position="115"/>
    </location>
</feature>
<evidence type="ECO:0000313" key="4">
    <source>
        <dbReference type="Proteomes" id="UP001165270"/>
    </source>
</evidence>
<evidence type="ECO:0000313" key="3">
    <source>
        <dbReference type="EMBL" id="MCI3241375.1"/>
    </source>
</evidence>
<keyword evidence="2" id="KW-0732">Signal</keyword>
<proteinExistence type="predicted"/>
<gene>
    <name evidence="3" type="ORF">MQN93_16780</name>
</gene>